<dbReference type="Proteomes" id="UP001060085">
    <property type="component" value="Linkage Group LG05"/>
</dbReference>
<comment type="caution">
    <text evidence="1">The sequence shown here is derived from an EMBL/GenBank/DDBJ whole genome shotgun (WGS) entry which is preliminary data.</text>
</comment>
<reference evidence="2" key="1">
    <citation type="journal article" date="2023" name="Nat. Plants">
        <title>Single-cell RNA sequencing provides a high-resolution roadmap for understanding the multicellular compartmentation of specialized metabolism.</title>
        <authorList>
            <person name="Sun S."/>
            <person name="Shen X."/>
            <person name="Li Y."/>
            <person name="Li Y."/>
            <person name="Wang S."/>
            <person name="Li R."/>
            <person name="Zhang H."/>
            <person name="Shen G."/>
            <person name="Guo B."/>
            <person name="Wei J."/>
            <person name="Xu J."/>
            <person name="St-Pierre B."/>
            <person name="Chen S."/>
            <person name="Sun C."/>
        </authorList>
    </citation>
    <scope>NUCLEOTIDE SEQUENCE [LARGE SCALE GENOMIC DNA]</scope>
</reference>
<dbReference type="EMBL" id="CM044705">
    <property type="protein sequence ID" value="KAI5661781.1"/>
    <property type="molecule type" value="Genomic_DNA"/>
</dbReference>
<sequence length="125" mass="14026">MVDSSCDGTFLHKTADEAWDLFENLSDNSQRYTTSSRIGTSREIGNRVRMYEVSQNVDLSLKVDALSKKFDQLIALNTLSTNSPIVQEKENLMYNEDANSSLDCIAPLENSSLMDLYYISVITVA</sequence>
<gene>
    <name evidence="1" type="ORF">M9H77_21104</name>
</gene>
<accession>A0ACC0AM33</accession>
<evidence type="ECO:0000313" key="2">
    <source>
        <dbReference type="Proteomes" id="UP001060085"/>
    </source>
</evidence>
<name>A0ACC0AM33_CATRO</name>
<proteinExistence type="predicted"/>
<organism evidence="1 2">
    <name type="scientific">Catharanthus roseus</name>
    <name type="common">Madagascar periwinkle</name>
    <name type="synonym">Vinca rosea</name>
    <dbReference type="NCBI Taxonomy" id="4058"/>
    <lineage>
        <taxon>Eukaryota</taxon>
        <taxon>Viridiplantae</taxon>
        <taxon>Streptophyta</taxon>
        <taxon>Embryophyta</taxon>
        <taxon>Tracheophyta</taxon>
        <taxon>Spermatophyta</taxon>
        <taxon>Magnoliopsida</taxon>
        <taxon>eudicotyledons</taxon>
        <taxon>Gunneridae</taxon>
        <taxon>Pentapetalae</taxon>
        <taxon>asterids</taxon>
        <taxon>lamiids</taxon>
        <taxon>Gentianales</taxon>
        <taxon>Apocynaceae</taxon>
        <taxon>Rauvolfioideae</taxon>
        <taxon>Vinceae</taxon>
        <taxon>Catharanthinae</taxon>
        <taxon>Catharanthus</taxon>
    </lineage>
</organism>
<keyword evidence="2" id="KW-1185">Reference proteome</keyword>
<protein>
    <submittedName>
        <fullName evidence="1">Uncharacterized protein</fullName>
    </submittedName>
</protein>
<evidence type="ECO:0000313" key="1">
    <source>
        <dbReference type="EMBL" id="KAI5661781.1"/>
    </source>
</evidence>